<keyword evidence="4" id="KW-1185">Reference proteome</keyword>
<evidence type="ECO:0000256" key="1">
    <source>
        <dbReference type="SAM" id="MobiDB-lite"/>
    </source>
</evidence>
<reference evidence="3 4" key="1">
    <citation type="submission" date="2021-05" db="EMBL/GenBank/DDBJ databases">
        <title>Novel species in genus Cellulomonas.</title>
        <authorList>
            <person name="Zhang G."/>
        </authorList>
    </citation>
    <scope>NUCLEOTIDE SEQUENCE [LARGE SCALE GENOMIC DNA]</scope>
    <source>
        <strain evidence="4">zg-ZUI222</strain>
    </source>
</reference>
<sequence>MTSSAQPRSGRHPERAAGAQVFARDRRLPDGAPLTYLERGGADRLRPDTRAGHLLCPLAECDDPRLSVRAGSRRDHFAHRPGAGGHGPETLAHHTAKQLIAAWLRHLYPQAALDVDSADIETGQRPDVLATFPDGYQVAYEVQFAHLTREQWQHRHDGYASASVKDVWLFGGRRYDRDPRGTHPPGARAVHTVFDAVLAARHPMLLISPFTEAVAAPAGGYVAHQLAVRDPAPRARAGAFALLDTWHPLHDVPATRGVIDIPGMRAELAAADALRAELLSEAQRRSASRPAPASGVERATVPGIGAGLDAPIPSDREFRERARQIRQRTEQGRSPGSRAARGSRQPALGERMGERPA</sequence>
<dbReference type="InterPro" id="IPR010330">
    <property type="entry name" value="CoiA_nuc"/>
</dbReference>
<feature type="compositionally biased region" description="Basic and acidic residues" evidence="1">
    <location>
        <begin position="314"/>
        <end position="331"/>
    </location>
</feature>
<dbReference type="RefSeq" id="WP_207339257.1">
    <property type="nucleotide sequence ID" value="NZ_CP074405.1"/>
</dbReference>
<evidence type="ECO:0000313" key="4">
    <source>
        <dbReference type="Proteomes" id="UP000677804"/>
    </source>
</evidence>
<protein>
    <recommendedName>
        <fullName evidence="2">Competence protein CoiA nuclease-like domain-containing protein</fullName>
    </recommendedName>
</protein>
<feature type="region of interest" description="Disordered" evidence="1">
    <location>
        <begin position="285"/>
        <end position="357"/>
    </location>
</feature>
<accession>A0ABX8D2J8</accession>
<gene>
    <name evidence="3" type="ORF">KG103_14635</name>
</gene>
<dbReference type="Proteomes" id="UP000677804">
    <property type="component" value="Chromosome"/>
</dbReference>
<dbReference type="Pfam" id="PF06054">
    <property type="entry name" value="CoiA_nuc"/>
    <property type="match status" value="1"/>
</dbReference>
<evidence type="ECO:0000313" key="3">
    <source>
        <dbReference type="EMBL" id="QVI61680.1"/>
    </source>
</evidence>
<organism evidence="3 4">
    <name type="scientific">Cellulomonas wangleii</name>
    <dbReference type="NCBI Taxonomy" id="2816956"/>
    <lineage>
        <taxon>Bacteria</taxon>
        <taxon>Bacillati</taxon>
        <taxon>Actinomycetota</taxon>
        <taxon>Actinomycetes</taxon>
        <taxon>Micrococcales</taxon>
        <taxon>Cellulomonadaceae</taxon>
        <taxon>Cellulomonas</taxon>
    </lineage>
</organism>
<dbReference type="EMBL" id="CP074405">
    <property type="protein sequence ID" value="QVI61680.1"/>
    <property type="molecule type" value="Genomic_DNA"/>
</dbReference>
<feature type="compositionally biased region" description="Low complexity" evidence="1">
    <location>
        <begin position="332"/>
        <end position="344"/>
    </location>
</feature>
<feature type="region of interest" description="Disordered" evidence="1">
    <location>
        <begin position="1"/>
        <end position="25"/>
    </location>
</feature>
<name>A0ABX8D2J8_9CELL</name>
<proteinExistence type="predicted"/>
<feature type="domain" description="Competence protein CoiA nuclease-like" evidence="2">
    <location>
        <begin position="89"/>
        <end position="178"/>
    </location>
</feature>
<evidence type="ECO:0000259" key="2">
    <source>
        <dbReference type="Pfam" id="PF06054"/>
    </source>
</evidence>